<dbReference type="InParanoid" id="A0A7M7LVF5"/>
<evidence type="ECO:0000256" key="1">
    <source>
        <dbReference type="SAM" id="SignalP"/>
    </source>
</evidence>
<dbReference type="AlphaFoldDB" id="A0A7M7LVF5"/>
<proteinExistence type="predicted"/>
<organism evidence="2 3">
    <name type="scientific">Nasonia vitripennis</name>
    <name type="common">Parasitic wasp</name>
    <dbReference type="NCBI Taxonomy" id="7425"/>
    <lineage>
        <taxon>Eukaryota</taxon>
        <taxon>Metazoa</taxon>
        <taxon>Ecdysozoa</taxon>
        <taxon>Arthropoda</taxon>
        <taxon>Hexapoda</taxon>
        <taxon>Insecta</taxon>
        <taxon>Pterygota</taxon>
        <taxon>Neoptera</taxon>
        <taxon>Endopterygota</taxon>
        <taxon>Hymenoptera</taxon>
        <taxon>Apocrita</taxon>
        <taxon>Proctotrupomorpha</taxon>
        <taxon>Chalcidoidea</taxon>
        <taxon>Pteromalidae</taxon>
        <taxon>Pteromalinae</taxon>
        <taxon>Nasonia</taxon>
    </lineage>
</organism>
<reference evidence="2" key="1">
    <citation type="submission" date="2021-01" db="UniProtKB">
        <authorList>
            <consortium name="EnsemblMetazoa"/>
        </authorList>
    </citation>
    <scope>IDENTIFICATION</scope>
</reference>
<dbReference type="RefSeq" id="XP_008217625.1">
    <property type="nucleotide sequence ID" value="XM_008219403.4"/>
</dbReference>
<keyword evidence="3" id="KW-1185">Reference proteome</keyword>
<evidence type="ECO:0000313" key="2">
    <source>
        <dbReference type="EnsemblMetazoa" id="XP_008217625"/>
    </source>
</evidence>
<evidence type="ECO:0000313" key="3">
    <source>
        <dbReference type="Proteomes" id="UP000002358"/>
    </source>
</evidence>
<feature type="chain" id="PRO_5029872785" evidence="1">
    <location>
        <begin position="24"/>
        <end position="128"/>
    </location>
</feature>
<keyword evidence="1" id="KW-0732">Signal</keyword>
<dbReference type="GeneID" id="100679990"/>
<sequence>MAKLAILCSAAIFSLVFAGGVEAGTIQTRSYNTGRDVYYYTAAGMPTPRYNRRVATASVDATEKFEPYHRYISCVPRTFLFRICTLCFCTDVPSVAVCWDYKGEKCAKTQKLVDQQNNAVNNDPNGVW</sequence>
<protein>
    <submittedName>
        <fullName evidence="2">Uncharacterized protein</fullName>
    </submittedName>
</protein>
<name>A0A7M7LVF5_NASVI</name>
<accession>A0A7M7LVF5</accession>
<feature type="signal peptide" evidence="1">
    <location>
        <begin position="1"/>
        <end position="23"/>
    </location>
</feature>
<dbReference type="Proteomes" id="UP000002358">
    <property type="component" value="Chromosome 2"/>
</dbReference>
<dbReference type="EnsemblMetazoa" id="XM_008219403">
    <property type="protein sequence ID" value="XP_008217625"/>
    <property type="gene ID" value="LOC100679990"/>
</dbReference>